<name>A0AC34Q068_9BILA</name>
<dbReference type="WBParaSite" id="JU765_v2.g11525.t1">
    <property type="protein sequence ID" value="JU765_v2.g11525.t1"/>
    <property type="gene ID" value="JU765_v2.g11525"/>
</dbReference>
<reference evidence="2" key="1">
    <citation type="submission" date="2022-11" db="UniProtKB">
        <authorList>
            <consortium name="WormBaseParasite"/>
        </authorList>
    </citation>
    <scope>IDENTIFICATION</scope>
</reference>
<sequence length="183" mass="20506">MATIEKASPKLLPVQTFGRKKFATAVALVKPGNGLIKINGRPIEHFQPEILRVKLQEPLLIVGKDKFANLNFKIRVTGGGYVSQIYALQEPLLIVGKDKFANLNFKIRVTGGGYVSQIYAVRQAIAKGLVAFYHKNVDEQSRRELKEQFVAYDRTLMVADPRATEPKKFGGPGARSRFQKSYR</sequence>
<accession>A0AC34Q068</accession>
<organism evidence="1 2">
    <name type="scientific">Panagrolaimus sp. JU765</name>
    <dbReference type="NCBI Taxonomy" id="591449"/>
    <lineage>
        <taxon>Eukaryota</taxon>
        <taxon>Metazoa</taxon>
        <taxon>Ecdysozoa</taxon>
        <taxon>Nematoda</taxon>
        <taxon>Chromadorea</taxon>
        <taxon>Rhabditida</taxon>
        <taxon>Tylenchina</taxon>
        <taxon>Panagrolaimomorpha</taxon>
        <taxon>Panagrolaimoidea</taxon>
        <taxon>Panagrolaimidae</taxon>
        <taxon>Panagrolaimus</taxon>
    </lineage>
</organism>
<protein>
    <submittedName>
        <fullName evidence="2">Ribosomal protein S16</fullName>
    </submittedName>
</protein>
<evidence type="ECO:0000313" key="2">
    <source>
        <dbReference type="WBParaSite" id="JU765_v2.g11525.t1"/>
    </source>
</evidence>
<evidence type="ECO:0000313" key="1">
    <source>
        <dbReference type="Proteomes" id="UP000887576"/>
    </source>
</evidence>
<dbReference type="Proteomes" id="UP000887576">
    <property type="component" value="Unplaced"/>
</dbReference>
<proteinExistence type="predicted"/>